<dbReference type="PROSITE" id="PS50887">
    <property type="entry name" value="GGDEF"/>
    <property type="match status" value="1"/>
</dbReference>
<feature type="repeat" description="TPR" evidence="2">
    <location>
        <begin position="228"/>
        <end position="261"/>
    </location>
</feature>
<dbReference type="EC" id="2.7.7.65" evidence="1"/>
<evidence type="ECO:0000259" key="3">
    <source>
        <dbReference type="PROSITE" id="PS50887"/>
    </source>
</evidence>
<dbReference type="SUPFAM" id="SSF55073">
    <property type="entry name" value="Nucleotide cyclase"/>
    <property type="match status" value="1"/>
</dbReference>
<feature type="repeat" description="TPR" evidence="2">
    <location>
        <begin position="348"/>
        <end position="381"/>
    </location>
</feature>
<organism evidence="4 5">
    <name type="scientific">Vibrio cholerae serotype O1 (strain ATCC 39541 / Classical Ogawa 395 / O395)</name>
    <dbReference type="NCBI Taxonomy" id="345073"/>
    <lineage>
        <taxon>Bacteria</taxon>
        <taxon>Pseudomonadati</taxon>
        <taxon>Pseudomonadota</taxon>
        <taxon>Gammaproteobacteria</taxon>
        <taxon>Vibrionales</taxon>
        <taxon>Vibrionaceae</taxon>
        <taxon>Vibrio</taxon>
    </lineage>
</organism>
<dbReference type="InterPro" id="IPR011990">
    <property type="entry name" value="TPR-like_helical_dom_sf"/>
</dbReference>
<dbReference type="SMR" id="A0A0H3AK09"/>
<dbReference type="InterPro" id="IPR029787">
    <property type="entry name" value="Nucleotide_cyclase"/>
</dbReference>
<name>A0A0H3AK09_VIBC3</name>
<dbReference type="PANTHER" id="PTHR45138:SF24">
    <property type="entry name" value="DIGUANYLATE CYCLASE DGCC-RELATED"/>
    <property type="match status" value="1"/>
</dbReference>
<reference evidence="4 5" key="1">
    <citation type="submission" date="2007-03" db="EMBL/GenBank/DDBJ databases">
        <authorList>
            <person name="Heidelberg J."/>
        </authorList>
    </citation>
    <scope>NUCLEOTIDE SEQUENCE [LARGE SCALE GENOMIC DNA]</scope>
    <source>
        <strain evidence="5">ATCC 39541 / Classical Ogawa 395 / O395</strain>
    </source>
</reference>
<dbReference type="KEGG" id="vcr:VC395_1486"/>
<dbReference type="OrthoDB" id="5906165at2"/>
<dbReference type="InterPro" id="IPR043128">
    <property type="entry name" value="Rev_trsase/Diguanyl_cyclase"/>
</dbReference>
<dbReference type="Proteomes" id="UP000000249">
    <property type="component" value="Chromosome 1"/>
</dbReference>
<dbReference type="SMART" id="SM00028">
    <property type="entry name" value="TPR"/>
    <property type="match status" value="6"/>
</dbReference>
<accession>A0A0H3AK09</accession>
<keyword evidence="2" id="KW-0802">TPR repeat</keyword>
<dbReference type="PANTHER" id="PTHR45138">
    <property type="entry name" value="REGULATORY COMPONENTS OF SENSORY TRANSDUCTION SYSTEM"/>
    <property type="match status" value="1"/>
</dbReference>
<dbReference type="GO" id="GO:0043709">
    <property type="term" value="P:cell adhesion involved in single-species biofilm formation"/>
    <property type="evidence" value="ECO:0007669"/>
    <property type="project" value="TreeGrafter"/>
</dbReference>
<dbReference type="PATRIC" id="fig|345073.21.peg.1439"/>
<sequence>MFIKLMRNIFSELTSHIQNMKLYFKRSLLVFSLMSSFCVASERSAWEEVYAKSQHKQTETALKLLQDRYHSLPEGAEKLYLTSKLHGYFVLKGQPYYGELVNSHDTYALTEQRFLDALNHEESLDYHSAEETYLTFYAEMKQKNDQDGMVLFEYHLCRLFQRHGRPYQARFYCSQMDQRLLNAEDPLFPRYRGLHLVANNLEFLGEYEEALQTYDLLLSLLPDYVDPSGIYNDVGLLMGTLGQYESALDYLNKALEYRLEQGNPLLIAQVEHSLGDTYFKQGRYEESILYFEQAKAHLTPANYLFGLAYVHLGLGKAYIELNNFVEGDQHLFQALEYVNQHKDQHLQGLIYLSLAQAHFKEQKYAQAIDYANQAVAISESASLPRIKAQAYLQLAKIAEAEQQYQEALSWYRQYAESELLLRNTEQRKAFEALDLAKAELEQKRGVNFWRENYQALAEKYEMLKWQRVSLSLLVIVFALILPIAHYRRRKECDQNQQDSLHGVLSRTSGLERLTHIEACQQTEHVHLLALLDIDQLRQFNERHGYERGDIALQNTINTLLHQLRAKEFVCRLGDDEFLVVMPNCRRTLSETRLFVLHHALNGKTPTDAKSTVGLSVTLSYLAVESGLASFTHFYPKLDSALSIAKQSGNGGLIDAADPTNALLTACS</sequence>
<dbReference type="AlphaFoldDB" id="A0A0H3AK09"/>
<dbReference type="SMART" id="SM00267">
    <property type="entry name" value="GGDEF"/>
    <property type="match status" value="1"/>
</dbReference>
<dbReference type="InterPro" id="IPR000160">
    <property type="entry name" value="GGDEF_dom"/>
</dbReference>
<proteinExistence type="predicted"/>
<evidence type="ECO:0000256" key="1">
    <source>
        <dbReference type="ARBA" id="ARBA00012528"/>
    </source>
</evidence>
<dbReference type="eggNOG" id="COG2199">
    <property type="taxonomic scope" value="Bacteria"/>
</dbReference>
<protein>
    <recommendedName>
        <fullName evidence="1">diguanylate cyclase</fullName>
        <ecNumber evidence="1">2.7.7.65</ecNumber>
    </recommendedName>
</protein>
<dbReference type="Gene3D" id="3.30.70.270">
    <property type="match status" value="1"/>
</dbReference>
<dbReference type="SUPFAM" id="SSF48452">
    <property type="entry name" value="TPR-like"/>
    <property type="match status" value="2"/>
</dbReference>
<dbReference type="CDD" id="cd01949">
    <property type="entry name" value="GGDEF"/>
    <property type="match status" value="1"/>
</dbReference>
<dbReference type="GO" id="GO:0005886">
    <property type="term" value="C:plasma membrane"/>
    <property type="evidence" value="ECO:0007669"/>
    <property type="project" value="TreeGrafter"/>
</dbReference>
<dbReference type="GO" id="GO:1902201">
    <property type="term" value="P:negative regulation of bacterial-type flagellum-dependent cell motility"/>
    <property type="evidence" value="ECO:0007669"/>
    <property type="project" value="TreeGrafter"/>
</dbReference>
<dbReference type="Gene3D" id="1.25.40.10">
    <property type="entry name" value="Tetratricopeptide repeat domain"/>
    <property type="match status" value="2"/>
</dbReference>
<dbReference type="InterPro" id="IPR050469">
    <property type="entry name" value="Diguanylate_Cyclase"/>
</dbReference>
<dbReference type="eggNOG" id="COG0457">
    <property type="taxonomic scope" value="Bacteria"/>
</dbReference>
<dbReference type="KEGG" id="vco:VC0395_A0979"/>
<feature type="domain" description="GGDEF" evidence="3">
    <location>
        <begin position="524"/>
        <end position="658"/>
    </location>
</feature>
<dbReference type="EMBL" id="CP000627">
    <property type="protein sequence ID" value="ABQ20524.1"/>
    <property type="molecule type" value="Genomic_DNA"/>
</dbReference>
<dbReference type="GO" id="GO:0052621">
    <property type="term" value="F:diguanylate cyclase activity"/>
    <property type="evidence" value="ECO:0007669"/>
    <property type="project" value="UniProtKB-EC"/>
</dbReference>
<dbReference type="PROSITE" id="PS50005">
    <property type="entry name" value="TPR"/>
    <property type="match status" value="2"/>
</dbReference>
<dbReference type="NCBIfam" id="TIGR00254">
    <property type="entry name" value="GGDEF"/>
    <property type="match status" value="1"/>
</dbReference>
<dbReference type="Pfam" id="PF00990">
    <property type="entry name" value="GGDEF"/>
    <property type="match status" value="1"/>
</dbReference>
<dbReference type="Pfam" id="PF13181">
    <property type="entry name" value="TPR_8"/>
    <property type="match status" value="2"/>
</dbReference>
<dbReference type="InterPro" id="IPR019734">
    <property type="entry name" value="TPR_rpt"/>
</dbReference>
<gene>
    <name evidence="4" type="ordered locus">VC0395_A0979</name>
</gene>
<dbReference type="Pfam" id="PF13424">
    <property type="entry name" value="TPR_12"/>
    <property type="match status" value="1"/>
</dbReference>
<evidence type="ECO:0000256" key="2">
    <source>
        <dbReference type="PROSITE-ProRule" id="PRU00339"/>
    </source>
</evidence>
<evidence type="ECO:0000313" key="5">
    <source>
        <dbReference type="Proteomes" id="UP000000249"/>
    </source>
</evidence>
<evidence type="ECO:0000313" key="4">
    <source>
        <dbReference type="EMBL" id="ABQ20524.1"/>
    </source>
</evidence>